<sequence length="219" mass="24358">MGSPRSNVTLRLAPLLSLLLLLLTVQLQPAESLFHLGELKTLHSLTRSLLLRVANHRSVKGDAPGADRIRKIADRLSPDWSDPGFWRAAWSVWWDYARSCWSGGSSTAEILRPALSEANDLIRSLGDLARIGSGAGRAEWVGKNYSRVVASARSLMRRLLLVFDRSGPLRETVLMVQREMEGGELVRDCLEVGAQDLKGLIRIVKDVFLFNGRDSDKEL</sequence>
<dbReference type="AlphaFoldDB" id="A0AAV9BHC9"/>
<evidence type="ECO:0000313" key="2">
    <source>
        <dbReference type="EMBL" id="KAK1275802.1"/>
    </source>
</evidence>
<evidence type="ECO:0000256" key="1">
    <source>
        <dbReference type="SAM" id="SignalP"/>
    </source>
</evidence>
<keyword evidence="1" id="KW-0732">Signal</keyword>
<keyword evidence="3" id="KW-1185">Reference proteome</keyword>
<organism evidence="2 3">
    <name type="scientific">Acorus gramineus</name>
    <name type="common">Dwarf sweet flag</name>
    <dbReference type="NCBI Taxonomy" id="55184"/>
    <lineage>
        <taxon>Eukaryota</taxon>
        <taxon>Viridiplantae</taxon>
        <taxon>Streptophyta</taxon>
        <taxon>Embryophyta</taxon>
        <taxon>Tracheophyta</taxon>
        <taxon>Spermatophyta</taxon>
        <taxon>Magnoliopsida</taxon>
        <taxon>Liliopsida</taxon>
        <taxon>Acoraceae</taxon>
        <taxon>Acorus</taxon>
    </lineage>
</organism>
<reference evidence="2" key="2">
    <citation type="submission" date="2023-06" db="EMBL/GenBank/DDBJ databases">
        <authorList>
            <person name="Ma L."/>
            <person name="Liu K.-W."/>
            <person name="Li Z."/>
            <person name="Hsiao Y.-Y."/>
            <person name="Qi Y."/>
            <person name="Fu T."/>
            <person name="Tang G."/>
            <person name="Zhang D."/>
            <person name="Sun W.-H."/>
            <person name="Liu D.-K."/>
            <person name="Li Y."/>
            <person name="Chen G.-Z."/>
            <person name="Liu X.-D."/>
            <person name="Liao X.-Y."/>
            <person name="Jiang Y.-T."/>
            <person name="Yu X."/>
            <person name="Hao Y."/>
            <person name="Huang J."/>
            <person name="Zhao X.-W."/>
            <person name="Ke S."/>
            <person name="Chen Y.-Y."/>
            <person name="Wu W.-L."/>
            <person name="Hsu J.-L."/>
            <person name="Lin Y.-F."/>
            <person name="Huang M.-D."/>
            <person name="Li C.-Y."/>
            <person name="Huang L."/>
            <person name="Wang Z.-W."/>
            <person name="Zhao X."/>
            <person name="Zhong W.-Y."/>
            <person name="Peng D.-H."/>
            <person name="Ahmad S."/>
            <person name="Lan S."/>
            <person name="Zhang J.-S."/>
            <person name="Tsai W.-C."/>
            <person name="Van De Peer Y."/>
            <person name="Liu Z.-J."/>
        </authorList>
    </citation>
    <scope>NUCLEOTIDE SEQUENCE</scope>
    <source>
        <strain evidence="2">SCP</strain>
        <tissue evidence="2">Leaves</tissue>
    </source>
</reference>
<feature type="signal peptide" evidence="1">
    <location>
        <begin position="1"/>
        <end position="32"/>
    </location>
</feature>
<gene>
    <name evidence="2" type="ORF">QJS04_geneDACA012879</name>
</gene>
<evidence type="ECO:0000313" key="3">
    <source>
        <dbReference type="Proteomes" id="UP001179952"/>
    </source>
</evidence>
<dbReference type="Proteomes" id="UP001179952">
    <property type="component" value="Unassembled WGS sequence"/>
</dbReference>
<protein>
    <submittedName>
        <fullName evidence="2">Uncharacterized protein</fullName>
    </submittedName>
</protein>
<proteinExistence type="predicted"/>
<feature type="chain" id="PRO_5043821420" evidence="1">
    <location>
        <begin position="33"/>
        <end position="219"/>
    </location>
</feature>
<dbReference type="PANTHER" id="PTHR36806">
    <property type="entry name" value="ADENINE PHOSPHORIBOSYLTRANSFERASE"/>
    <property type="match status" value="1"/>
</dbReference>
<comment type="caution">
    <text evidence="2">The sequence shown here is derived from an EMBL/GenBank/DDBJ whole genome shotgun (WGS) entry which is preliminary data.</text>
</comment>
<name>A0AAV9BHC9_ACOGR</name>
<reference evidence="2" key="1">
    <citation type="journal article" date="2023" name="Nat. Commun.">
        <title>Diploid and tetraploid genomes of Acorus and the evolution of monocots.</title>
        <authorList>
            <person name="Ma L."/>
            <person name="Liu K.W."/>
            <person name="Li Z."/>
            <person name="Hsiao Y.Y."/>
            <person name="Qi Y."/>
            <person name="Fu T."/>
            <person name="Tang G.D."/>
            <person name="Zhang D."/>
            <person name="Sun W.H."/>
            <person name="Liu D.K."/>
            <person name="Li Y."/>
            <person name="Chen G.Z."/>
            <person name="Liu X.D."/>
            <person name="Liao X.Y."/>
            <person name="Jiang Y.T."/>
            <person name="Yu X."/>
            <person name="Hao Y."/>
            <person name="Huang J."/>
            <person name="Zhao X.W."/>
            <person name="Ke S."/>
            <person name="Chen Y.Y."/>
            <person name="Wu W.L."/>
            <person name="Hsu J.L."/>
            <person name="Lin Y.F."/>
            <person name="Huang M.D."/>
            <person name="Li C.Y."/>
            <person name="Huang L."/>
            <person name="Wang Z.W."/>
            <person name="Zhao X."/>
            <person name="Zhong W.Y."/>
            <person name="Peng D.H."/>
            <person name="Ahmad S."/>
            <person name="Lan S."/>
            <person name="Zhang J.S."/>
            <person name="Tsai W.C."/>
            <person name="Van de Peer Y."/>
            <person name="Liu Z.J."/>
        </authorList>
    </citation>
    <scope>NUCLEOTIDE SEQUENCE</scope>
    <source>
        <strain evidence="2">SCP</strain>
    </source>
</reference>
<accession>A0AAV9BHC9</accession>
<dbReference type="EMBL" id="JAUJYN010000003">
    <property type="protein sequence ID" value="KAK1275802.1"/>
    <property type="molecule type" value="Genomic_DNA"/>
</dbReference>